<protein>
    <recommendedName>
        <fullName evidence="3">Outer membrane protein beta-barrel domain-containing protein</fullName>
    </recommendedName>
</protein>
<organism evidence="4 5">
    <name type="scientific">Steroidobacter agaridevorans</name>
    <dbReference type="NCBI Taxonomy" id="2695856"/>
    <lineage>
        <taxon>Bacteria</taxon>
        <taxon>Pseudomonadati</taxon>
        <taxon>Pseudomonadota</taxon>
        <taxon>Gammaproteobacteria</taxon>
        <taxon>Steroidobacterales</taxon>
        <taxon>Steroidobacteraceae</taxon>
        <taxon>Steroidobacter</taxon>
    </lineage>
</organism>
<dbReference type="InterPro" id="IPR027385">
    <property type="entry name" value="Beta-barrel_OMP"/>
</dbReference>
<proteinExistence type="predicted"/>
<feature type="chain" id="PRO_5032506582" description="Outer membrane protein beta-barrel domain-containing protein" evidence="2">
    <location>
        <begin position="21"/>
        <end position="177"/>
    </location>
</feature>
<dbReference type="Gene3D" id="2.40.160.20">
    <property type="match status" value="1"/>
</dbReference>
<evidence type="ECO:0000259" key="3">
    <source>
        <dbReference type="Pfam" id="PF13505"/>
    </source>
</evidence>
<keyword evidence="5" id="KW-1185">Reference proteome</keyword>
<name>A0A829YGB1_9GAMM</name>
<evidence type="ECO:0000313" key="5">
    <source>
        <dbReference type="Proteomes" id="UP000445000"/>
    </source>
</evidence>
<feature type="domain" description="Outer membrane protein beta-barrel" evidence="3">
    <location>
        <begin position="7"/>
        <end position="176"/>
    </location>
</feature>
<evidence type="ECO:0000313" key="4">
    <source>
        <dbReference type="EMBL" id="GFE81692.1"/>
    </source>
</evidence>
<accession>A0A829YGB1</accession>
<dbReference type="Pfam" id="PF13505">
    <property type="entry name" value="OMP_b-brl"/>
    <property type="match status" value="1"/>
</dbReference>
<dbReference type="SUPFAM" id="SSF56925">
    <property type="entry name" value="OMPA-like"/>
    <property type="match status" value="1"/>
</dbReference>
<keyword evidence="1 2" id="KW-0732">Signal</keyword>
<dbReference type="RefSeq" id="WP_161813304.1">
    <property type="nucleotide sequence ID" value="NZ_BLJN01000003.1"/>
</dbReference>
<evidence type="ECO:0000256" key="1">
    <source>
        <dbReference type="ARBA" id="ARBA00022729"/>
    </source>
</evidence>
<dbReference type="Proteomes" id="UP000445000">
    <property type="component" value="Unassembled WGS sequence"/>
</dbReference>
<feature type="signal peptide" evidence="2">
    <location>
        <begin position="1"/>
        <end position="20"/>
    </location>
</feature>
<evidence type="ECO:0000256" key="2">
    <source>
        <dbReference type="SAM" id="SignalP"/>
    </source>
</evidence>
<gene>
    <name evidence="4" type="ORF">GCM10011487_36920</name>
</gene>
<dbReference type="EMBL" id="BLJN01000003">
    <property type="protein sequence ID" value="GFE81692.1"/>
    <property type="molecule type" value="Genomic_DNA"/>
</dbReference>
<dbReference type="AlphaFoldDB" id="A0A829YGB1"/>
<sequence length="177" mass="18547">MTKSIVAAIVLLAVSGSVFAADNGIYLGGSVGQANLKVDNLGGLSAADFDGDDTAFKVIAGFRPLDWFAVEASYVDFGNPDATVLGERFEAEADGISAFAVGFFALGPVDIFGKLGGINWDSNFSGGLESDGTDFAYGVGAQFRFLSLSVRAEYEGFDLSDVDDLNMISIGLTYTFL</sequence>
<comment type="caution">
    <text evidence="4">The sequence shown here is derived from an EMBL/GenBank/DDBJ whole genome shotgun (WGS) entry which is preliminary data.</text>
</comment>
<dbReference type="InterPro" id="IPR011250">
    <property type="entry name" value="OMP/PagP_B-barrel"/>
</dbReference>
<reference evidence="5" key="1">
    <citation type="submission" date="2020-01" db="EMBL/GenBank/DDBJ databases">
        <title>'Steroidobacter agaridevorans' sp. nov., agar-degrading bacteria isolated from rhizosphere soils.</title>
        <authorList>
            <person name="Ikenaga M."/>
            <person name="Kataoka M."/>
            <person name="Murouchi A."/>
            <person name="Katsuragi S."/>
            <person name="Sakai M."/>
        </authorList>
    </citation>
    <scope>NUCLEOTIDE SEQUENCE [LARGE SCALE GENOMIC DNA]</scope>
    <source>
        <strain evidence="5">YU21-B</strain>
    </source>
</reference>